<keyword evidence="2" id="KW-1185">Reference proteome</keyword>
<accession>A0A243W6X5</accession>
<evidence type="ECO:0000313" key="1">
    <source>
        <dbReference type="EMBL" id="OUJ70318.1"/>
    </source>
</evidence>
<dbReference type="Proteomes" id="UP000194873">
    <property type="component" value="Unassembled WGS sequence"/>
</dbReference>
<sequence length="109" mass="12412">MVIERQNYSLICKPSLRHKQGPCTDKYRCAKKGLENRLIKGRFQPDFAVSKTAQKPNPFCEVRLTCIVDWNRPFYGRFGAILFDDLPSQSLTSDYAAESLLLLVAAVNE</sequence>
<evidence type="ECO:0000313" key="2">
    <source>
        <dbReference type="Proteomes" id="UP000194873"/>
    </source>
</evidence>
<dbReference type="EMBL" id="MTSE01000024">
    <property type="protein sequence ID" value="OUJ70318.1"/>
    <property type="molecule type" value="Genomic_DNA"/>
</dbReference>
<comment type="caution">
    <text evidence="1">The sequence shown here is derived from an EMBL/GenBank/DDBJ whole genome shotgun (WGS) entry which is preliminary data.</text>
</comment>
<proteinExistence type="predicted"/>
<dbReference type="AlphaFoldDB" id="A0A243W6X5"/>
<reference evidence="1 2" key="1">
    <citation type="submission" date="2017-01" db="EMBL/GenBank/DDBJ databases">
        <title>A new Hymenobacter.</title>
        <authorList>
            <person name="Liang Y."/>
            <person name="Feng F."/>
        </authorList>
    </citation>
    <scope>NUCLEOTIDE SEQUENCE [LARGE SCALE GENOMIC DNA]</scope>
    <source>
        <strain evidence="1">MIMBbqt21</strain>
    </source>
</reference>
<gene>
    <name evidence="1" type="ORF">BXP70_24820</name>
</gene>
<name>A0A243W6X5_9BACT</name>
<protein>
    <submittedName>
        <fullName evidence="1">Uncharacterized protein</fullName>
    </submittedName>
</protein>
<organism evidence="1 2">
    <name type="scientific">Hymenobacter crusticola</name>
    <dbReference type="NCBI Taxonomy" id="1770526"/>
    <lineage>
        <taxon>Bacteria</taxon>
        <taxon>Pseudomonadati</taxon>
        <taxon>Bacteroidota</taxon>
        <taxon>Cytophagia</taxon>
        <taxon>Cytophagales</taxon>
        <taxon>Hymenobacteraceae</taxon>
        <taxon>Hymenobacter</taxon>
    </lineage>
</organism>